<evidence type="ECO:0000256" key="3">
    <source>
        <dbReference type="PROSITE-ProRule" id="PRU00176"/>
    </source>
</evidence>
<feature type="domain" description="RRM" evidence="5">
    <location>
        <begin position="110"/>
        <end position="186"/>
    </location>
</feature>
<evidence type="ECO:0000259" key="5">
    <source>
        <dbReference type="PROSITE" id="PS50102"/>
    </source>
</evidence>
<feature type="compositionally biased region" description="Low complexity" evidence="4">
    <location>
        <begin position="489"/>
        <end position="513"/>
    </location>
</feature>
<dbReference type="InterPro" id="IPR011990">
    <property type="entry name" value="TPR-like_helical_dom_sf"/>
</dbReference>
<feature type="compositionally biased region" description="Polar residues" evidence="4">
    <location>
        <begin position="431"/>
        <end position="440"/>
    </location>
</feature>
<dbReference type="Gene3D" id="3.30.70.330">
    <property type="match status" value="2"/>
</dbReference>
<dbReference type="Proteomes" id="UP000052943">
    <property type="component" value="Unassembled WGS sequence"/>
</dbReference>
<dbReference type="EMBL" id="LNFO01000821">
    <property type="protein sequence ID" value="KUF99746.1"/>
    <property type="molecule type" value="Genomic_DNA"/>
</dbReference>
<gene>
    <name evidence="6" type="ORF">AM587_10011930</name>
</gene>
<dbReference type="InterPro" id="IPR000504">
    <property type="entry name" value="RRM_dom"/>
</dbReference>
<feature type="domain" description="RRM" evidence="5">
    <location>
        <begin position="213"/>
        <end position="289"/>
    </location>
</feature>
<organism evidence="6 7">
    <name type="scientific">Phytophthora nicotianae</name>
    <name type="common">Potato buckeye rot agent</name>
    <name type="synonym">Phytophthora parasitica</name>
    <dbReference type="NCBI Taxonomy" id="4792"/>
    <lineage>
        <taxon>Eukaryota</taxon>
        <taxon>Sar</taxon>
        <taxon>Stramenopiles</taxon>
        <taxon>Oomycota</taxon>
        <taxon>Peronosporomycetes</taxon>
        <taxon>Peronosporales</taxon>
        <taxon>Peronosporaceae</taxon>
        <taxon>Phytophthora</taxon>
    </lineage>
</organism>
<feature type="compositionally biased region" description="Low complexity" evidence="4">
    <location>
        <begin position="56"/>
        <end position="67"/>
    </location>
</feature>
<dbReference type="InterPro" id="IPR035979">
    <property type="entry name" value="RBD_domain_sf"/>
</dbReference>
<dbReference type="AlphaFoldDB" id="A0A0W8DUJ1"/>
<evidence type="ECO:0000256" key="2">
    <source>
        <dbReference type="ARBA" id="ARBA00022884"/>
    </source>
</evidence>
<dbReference type="PANTHER" id="PTHR48032">
    <property type="entry name" value="RNA-BINDING PROTEIN MUSASHI HOMOLOG RBP6"/>
    <property type="match status" value="1"/>
</dbReference>
<feature type="compositionally biased region" description="Low complexity" evidence="4">
    <location>
        <begin position="333"/>
        <end position="346"/>
    </location>
</feature>
<dbReference type="CDD" id="cd12325">
    <property type="entry name" value="RRM1_hnRNPA_hnRNPD_like"/>
    <property type="match status" value="1"/>
</dbReference>
<dbReference type="InterPro" id="IPR012677">
    <property type="entry name" value="Nucleotide-bd_a/b_plait_sf"/>
</dbReference>
<dbReference type="STRING" id="4790.A0A0W8DUJ1"/>
<feature type="compositionally biased region" description="Low complexity" evidence="4">
    <location>
        <begin position="461"/>
        <end position="478"/>
    </location>
</feature>
<name>A0A0W8DUJ1_PHYNI</name>
<feature type="compositionally biased region" description="Polar residues" evidence="4">
    <location>
        <begin position="379"/>
        <end position="407"/>
    </location>
</feature>
<dbReference type="SMART" id="SM00360">
    <property type="entry name" value="RRM"/>
    <property type="match status" value="2"/>
</dbReference>
<sequence length="975" mass="105944">MEGLGVVYEQEEPVVDIQQTPTGGNHAAAVSAPNHEAEDDDEIRALASNPDDLDAQQQQPTQTQQQPQPQPQYNAPGGYGDYAQSSGQHPQQLMEHHHGYDKNGSSAQPGKLFIGGVSWETTEDTLRQHFGKYGALTDAALMKDKYTGQPRGFGFVTFADATAIDRVLDETHTLDGRTVEVKRAIPRERTAPGSSDFRGGRGGYSSGGFTEQKKIFVGGLAPTVTEQDFRHYFEEFGKITDAVVMIDRDTQRSRGFGFITFEEESSVAEVISKNHEIHGKTVEIKRAEPKEARGGGGGYGGGRGGRGGGWRGHAVRTAPTQLSTPLVPQRHLSASMASTSSDPSPSLFGDRPIAQQDTASDLFGQTAPPPAQSAADLFGQTSPAPSQRYRSSTDPFGSPSGSFQMQHGPNEVPSGGGGTLSEELFGPASAPRQSSQQDNYESLFRSPEKASTSTAPHLSRHSSLNSSQSPTPSPFSKSLPPPSHPRANQQHSLYQQQQQQQQQQQSSSRSFGQAPPPAAPFLGYADNTRSQSFRVPPAQAPTPGSLFPDARRIPSPSRSVPSASPAPPPTSPQITVDAPSSDALVDEFLKMPVDERFAESENATPPASKLLLADIPDTVEGLKALYAQKRWKSLTKKSLSMLQNPPKDINVTLEIKSWWLAGLIKEGHYDNAASVLDQIGDLDEISVVGGTPFVPIRLLLLQALLSKCQGKSASHEKQLFHLITRLRGAIQQNETIALLDVDLKVAAQWLRIAQFALANHLVHQQKFMLALRICSHIDVKFLEDAERVVVLSRVGRIRLQMGDLTAAEKLFEAARYHTSQLKTGSGNGAGVTAEVLAELEARVLLNDGLLFFAQNKLQEALSAFDSILYMQNAQSATAENSDAELFLEEDVVCSAVNNYAICALYCCDVKAAVAALERMIRSNPKRFLNGVVVFNLSSLYDLLFDNATSKSRKEMMKKIAHLYDLEHVDPATYRI</sequence>
<protein>
    <submittedName>
        <fullName evidence="6">Heterogeneous nuclear ribonucleoprotein 27C</fullName>
    </submittedName>
</protein>
<evidence type="ECO:0000313" key="7">
    <source>
        <dbReference type="Proteomes" id="UP000052943"/>
    </source>
</evidence>
<feature type="region of interest" description="Disordered" evidence="4">
    <location>
        <begin position="284"/>
        <end position="577"/>
    </location>
</feature>
<reference evidence="6 7" key="1">
    <citation type="submission" date="2015-11" db="EMBL/GenBank/DDBJ databases">
        <title>Genomes and virulence difference between two physiological races of Phytophthora nicotianae.</title>
        <authorList>
            <person name="Liu H."/>
            <person name="Ma X."/>
            <person name="Yu H."/>
            <person name="Fang D."/>
            <person name="Li Y."/>
            <person name="Wang X."/>
            <person name="Wang W."/>
            <person name="Dong Y."/>
            <person name="Xiao B."/>
        </authorList>
    </citation>
    <scope>NUCLEOTIDE SEQUENCE [LARGE SCALE GENOMIC DNA]</scope>
    <source>
        <strain evidence="7">race 0</strain>
    </source>
</reference>
<dbReference type="GO" id="GO:1990904">
    <property type="term" value="C:ribonucleoprotein complex"/>
    <property type="evidence" value="ECO:0007669"/>
    <property type="project" value="UniProtKB-KW"/>
</dbReference>
<evidence type="ECO:0000256" key="1">
    <source>
        <dbReference type="ARBA" id="ARBA00022737"/>
    </source>
</evidence>
<keyword evidence="6" id="KW-0687">Ribonucleoprotein</keyword>
<dbReference type="GO" id="GO:0003729">
    <property type="term" value="F:mRNA binding"/>
    <property type="evidence" value="ECO:0007669"/>
    <property type="project" value="TreeGrafter"/>
</dbReference>
<dbReference type="PROSITE" id="PS50102">
    <property type="entry name" value="RRM"/>
    <property type="match status" value="2"/>
</dbReference>
<dbReference type="Gene3D" id="1.25.40.10">
    <property type="entry name" value="Tetratricopeptide repeat domain"/>
    <property type="match status" value="1"/>
</dbReference>
<evidence type="ECO:0000313" key="6">
    <source>
        <dbReference type="EMBL" id="KUF99746.1"/>
    </source>
</evidence>
<dbReference type="PANTHER" id="PTHR48032:SF6">
    <property type="entry name" value="RNA-BINDING (RRM_RBD_RNP MOTIFS) FAMILY PROTEIN"/>
    <property type="match status" value="1"/>
</dbReference>
<evidence type="ECO:0000256" key="4">
    <source>
        <dbReference type="SAM" id="MobiDB-lite"/>
    </source>
</evidence>
<comment type="caution">
    <text evidence="6">The sequence shown here is derived from an EMBL/GenBank/DDBJ whole genome shotgun (WGS) entry which is preliminary data.</text>
</comment>
<dbReference type="Pfam" id="PF00076">
    <property type="entry name" value="RRM_1"/>
    <property type="match status" value="2"/>
</dbReference>
<keyword evidence="2 3" id="KW-0694">RNA-binding</keyword>
<keyword evidence="1" id="KW-0677">Repeat</keyword>
<feature type="compositionally biased region" description="Gly residues" evidence="4">
    <location>
        <begin position="294"/>
        <end position="311"/>
    </location>
</feature>
<accession>A0A0W8DUJ1</accession>
<feature type="region of interest" description="Disordered" evidence="4">
    <location>
        <begin position="1"/>
        <end position="107"/>
    </location>
</feature>
<dbReference type="GO" id="GO:0006417">
    <property type="term" value="P:regulation of translation"/>
    <property type="evidence" value="ECO:0007669"/>
    <property type="project" value="TreeGrafter"/>
</dbReference>
<feature type="compositionally biased region" description="Low complexity" evidence="4">
    <location>
        <begin position="553"/>
        <end position="563"/>
    </location>
</feature>
<dbReference type="SUPFAM" id="SSF48452">
    <property type="entry name" value="TPR-like"/>
    <property type="match status" value="1"/>
</dbReference>
<dbReference type="SUPFAM" id="SSF54928">
    <property type="entry name" value="RNA-binding domain, RBD"/>
    <property type="match status" value="2"/>
</dbReference>
<dbReference type="FunFam" id="3.30.70.330:FF:000051">
    <property type="entry name" value="Heterogeneous nuclear ribonucleoprotein 1"/>
    <property type="match status" value="1"/>
</dbReference>
<dbReference type="CDD" id="cd12330">
    <property type="entry name" value="RRM2_Hrp1p"/>
    <property type="match status" value="1"/>
</dbReference>
<dbReference type="OrthoDB" id="428342at2759"/>
<feature type="compositionally biased region" description="Basic and acidic residues" evidence="4">
    <location>
        <begin position="284"/>
        <end position="293"/>
    </location>
</feature>
<proteinExistence type="predicted"/>